<dbReference type="Proteomes" id="UP000887565">
    <property type="component" value="Unplaced"/>
</dbReference>
<reference evidence="3" key="1">
    <citation type="submission" date="2022-11" db="UniProtKB">
        <authorList>
            <consortium name="WormBaseParasite"/>
        </authorList>
    </citation>
    <scope>IDENTIFICATION</scope>
</reference>
<evidence type="ECO:0000256" key="1">
    <source>
        <dbReference type="SAM" id="MobiDB-lite"/>
    </source>
</evidence>
<evidence type="ECO:0000313" key="2">
    <source>
        <dbReference type="Proteomes" id="UP000887565"/>
    </source>
</evidence>
<dbReference type="AlphaFoldDB" id="A0A915JEH5"/>
<feature type="compositionally biased region" description="Basic and acidic residues" evidence="1">
    <location>
        <begin position="24"/>
        <end position="35"/>
    </location>
</feature>
<protein>
    <submittedName>
        <fullName evidence="3">Uncharacterized protein</fullName>
    </submittedName>
</protein>
<dbReference type="WBParaSite" id="nRc.2.0.1.t23981-RA">
    <property type="protein sequence ID" value="nRc.2.0.1.t23981-RA"/>
    <property type="gene ID" value="nRc.2.0.1.g23981"/>
</dbReference>
<sequence length="80" mass="8439">MSSNSTVRPPTAVAAVNFSSSSDGKSHGDTDDRRSSGLGDSCTGRLRRGFGAPLIGFLGEFVNSFFVTKFLISNPIEVVL</sequence>
<keyword evidence="2" id="KW-1185">Reference proteome</keyword>
<name>A0A915JEH5_ROMCU</name>
<accession>A0A915JEH5</accession>
<organism evidence="2 3">
    <name type="scientific">Romanomermis culicivorax</name>
    <name type="common">Nematode worm</name>
    <dbReference type="NCBI Taxonomy" id="13658"/>
    <lineage>
        <taxon>Eukaryota</taxon>
        <taxon>Metazoa</taxon>
        <taxon>Ecdysozoa</taxon>
        <taxon>Nematoda</taxon>
        <taxon>Enoplea</taxon>
        <taxon>Dorylaimia</taxon>
        <taxon>Mermithida</taxon>
        <taxon>Mermithoidea</taxon>
        <taxon>Mermithidae</taxon>
        <taxon>Romanomermis</taxon>
    </lineage>
</organism>
<evidence type="ECO:0000313" key="3">
    <source>
        <dbReference type="WBParaSite" id="nRc.2.0.1.t23981-RA"/>
    </source>
</evidence>
<feature type="region of interest" description="Disordered" evidence="1">
    <location>
        <begin position="1"/>
        <end position="45"/>
    </location>
</feature>
<proteinExistence type="predicted"/>